<feature type="region of interest" description="Disordered" evidence="1">
    <location>
        <begin position="1"/>
        <end position="89"/>
    </location>
</feature>
<dbReference type="EMBL" id="JAVREJ010000002">
    <property type="protein sequence ID" value="MDT0348837.1"/>
    <property type="molecule type" value="Genomic_DNA"/>
</dbReference>
<feature type="compositionally biased region" description="Basic and acidic residues" evidence="1">
    <location>
        <begin position="12"/>
        <end position="51"/>
    </location>
</feature>
<organism evidence="2 3">
    <name type="scientific">Pseudonocardia charpentierae</name>
    <dbReference type="NCBI Taxonomy" id="3075545"/>
    <lineage>
        <taxon>Bacteria</taxon>
        <taxon>Bacillati</taxon>
        <taxon>Actinomycetota</taxon>
        <taxon>Actinomycetes</taxon>
        <taxon>Pseudonocardiales</taxon>
        <taxon>Pseudonocardiaceae</taxon>
        <taxon>Pseudonocardia</taxon>
    </lineage>
</organism>
<evidence type="ECO:0000313" key="3">
    <source>
        <dbReference type="Proteomes" id="UP001183202"/>
    </source>
</evidence>
<reference evidence="3" key="1">
    <citation type="submission" date="2023-07" db="EMBL/GenBank/DDBJ databases">
        <title>30 novel species of actinomycetes from the DSMZ collection.</title>
        <authorList>
            <person name="Nouioui I."/>
        </authorList>
    </citation>
    <scope>NUCLEOTIDE SEQUENCE [LARGE SCALE GENOMIC DNA]</scope>
    <source>
        <strain evidence="3">DSM 45834</strain>
    </source>
</reference>
<keyword evidence="3" id="KW-1185">Reference proteome</keyword>
<evidence type="ECO:0000313" key="2">
    <source>
        <dbReference type="EMBL" id="MDT0348837.1"/>
    </source>
</evidence>
<name>A0ABU2N5J3_9PSEU</name>
<dbReference type="Proteomes" id="UP001183202">
    <property type="component" value="Unassembled WGS sequence"/>
</dbReference>
<sequence>MGLGDFANKAKNLADQHDEQVDQGLDRAGDEANKRFAGHEGQIDGAVDKAQQHTGAGDTTAAGVEPASEVPGGPETDVPAGPGNVPPQQ</sequence>
<dbReference type="RefSeq" id="WP_311554769.1">
    <property type="nucleotide sequence ID" value="NZ_JAVREJ010000002.1"/>
</dbReference>
<gene>
    <name evidence="2" type="ORF">RM445_04790</name>
</gene>
<evidence type="ECO:0000256" key="1">
    <source>
        <dbReference type="SAM" id="MobiDB-lite"/>
    </source>
</evidence>
<accession>A0ABU2N5J3</accession>
<protein>
    <submittedName>
        <fullName evidence="2">Antitoxin</fullName>
    </submittedName>
</protein>
<proteinExistence type="predicted"/>
<comment type="caution">
    <text evidence="2">The sequence shown here is derived from an EMBL/GenBank/DDBJ whole genome shotgun (WGS) entry which is preliminary data.</text>
</comment>
<dbReference type="Pfam" id="PF14013">
    <property type="entry name" value="MT0933_antitox"/>
    <property type="match status" value="1"/>
</dbReference>
<dbReference type="InterPro" id="IPR028037">
    <property type="entry name" value="Antitoxin_Rv0909/MT0933"/>
</dbReference>